<dbReference type="InterPro" id="IPR038622">
    <property type="entry name" value="CDPS_sf"/>
</dbReference>
<dbReference type="SMART" id="SM00382">
    <property type="entry name" value="AAA"/>
    <property type="match status" value="1"/>
</dbReference>
<keyword evidence="3" id="KW-0067">ATP-binding</keyword>
<gene>
    <name evidence="5" type="ORF">BV97_01122</name>
</gene>
<organism evidence="5 6">
    <name type="scientific">Novosphingobium resinovorum</name>
    <dbReference type="NCBI Taxonomy" id="158500"/>
    <lineage>
        <taxon>Bacteria</taxon>
        <taxon>Pseudomonadati</taxon>
        <taxon>Pseudomonadota</taxon>
        <taxon>Alphaproteobacteria</taxon>
        <taxon>Sphingomonadales</taxon>
        <taxon>Sphingomonadaceae</taxon>
        <taxon>Novosphingobium</taxon>
    </lineage>
</organism>
<evidence type="ECO:0000256" key="1">
    <source>
        <dbReference type="ARBA" id="ARBA00022448"/>
    </source>
</evidence>
<dbReference type="InterPro" id="IPR003439">
    <property type="entry name" value="ABC_transporter-like_ATP-bd"/>
</dbReference>
<evidence type="ECO:0000259" key="4">
    <source>
        <dbReference type="PROSITE" id="PS50893"/>
    </source>
</evidence>
<dbReference type="eggNOG" id="COG3842">
    <property type="taxonomic scope" value="Bacteria"/>
</dbReference>
<proteinExistence type="predicted"/>
<evidence type="ECO:0000256" key="2">
    <source>
        <dbReference type="ARBA" id="ARBA00022741"/>
    </source>
</evidence>
<dbReference type="PROSITE" id="PS50893">
    <property type="entry name" value="ABC_TRANSPORTER_2"/>
    <property type="match status" value="1"/>
</dbReference>
<protein>
    <submittedName>
        <fullName evidence="5">Spermidine/putrescine ABC transporter ATPase</fullName>
    </submittedName>
</protein>
<dbReference type="GO" id="GO:0005524">
    <property type="term" value="F:ATP binding"/>
    <property type="evidence" value="ECO:0007669"/>
    <property type="project" value="UniProtKB-KW"/>
</dbReference>
<dbReference type="InterPro" id="IPR003593">
    <property type="entry name" value="AAA+_ATPase"/>
</dbReference>
<feature type="domain" description="ABC transporter" evidence="4">
    <location>
        <begin position="216"/>
        <end position="453"/>
    </location>
</feature>
<dbReference type="GO" id="GO:0016887">
    <property type="term" value="F:ATP hydrolysis activity"/>
    <property type="evidence" value="ECO:0007669"/>
    <property type="project" value="InterPro"/>
</dbReference>
<dbReference type="AlphaFoldDB" id="A0A031K3Z6"/>
<dbReference type="InterPro" id="IPR027417">
    <property type="entry name" value="P-loop_NTPase"/>
</dbReference>
<name>A0A031K3Z6_9SPHN</name>
<dbReference type="Gene3D" id="3.40.50.300">
    <property type="entry name" value="P-loop containing nucleotide triphosphate hydrolases"/>
    <property type="match status" value="1"/>
</dbReference>
<dbReference type="EMBL" id="JFYZ01000002">
    <property type="protein sequence ID" value="EZP83929.1"/>
    <property type="molecule type" value="Genomic_DNA"/>
</dbReference>
<keyword evidence="2" id="KW-0547">Nucleotide-binding</keyword>
<dbReference type="Pfam" id="PF00005">
    <property type="entry name" value="ABC_tran"/>
    <property type="match status" value="1"/>
</dbReference>
<dbReference type="PATRIC" id="fig|158500.4.peg.1154"/>
<keyword evidence="1" id="KW-0813">Transport</keyword>
<reference evidence="5 6" key="1">
    <citation type="submission" date="2014-03" db="EMBL/GenBank/DDBJ databases">
        <title>Whole genome sequence of Novosphingobium resinovorum KF1.</title>
        <authorList>
            <person name="Gan H.M."/>
            <person name="Gan H.Y."/>
            <person name="Chew T.H."/>
            <person name="Savka M.A."/>
        </authorList>
    </citation>
    <scope>NUCLEOTIDE SEQUENCE [LARGE SCALE GENOMIC DNA]</scope>
    <source>
        <strain evidence="5 6">KF1</strain>
    </source>
</reference>
<dbReference type="PANTHER" id="PTHR42781:SF4">
    <property type="entry name" value="SPERMIDINE_PUTRESCINE IMPORT ATP-BINDING PROTEIN POTA"/>
    <property type="match status" value="1"/>
</dbReference>
<dbReference type="GO" id="GO:0016755">
    <property type="term" value="F:aminoacyltransferase activity"/>
    <property type="evidence" value="ECO:0007669"/>
    <property type="project" value="InterPro"/>
</dbReference>
<evidence type="ECO:0000313" key="5">
    <source>
        <dbReference type="EMBL" id="EZP83929.1"/>
    </source>
</evidence>
<dbReference type="PANTHER" id="PTHR42781">
    <property type="entry name" value="SPERMIDINE/PUTRESCINE IMPORT ATP-BINDING PROTEIN POTA"/>
    <property type="match status" value="1"/>
</dbReference>
<dbReference type="Gene3D" id="3.40.50.11710">
    <property type="entry name" value="Cyclodipeptide synthase"/>
    <property type="match status" value="1"/>
</dbReference>
<comment type="caution">
    <text evidence="5">The sequence shown here is derived from an EMBL/GenBank/DDBJ whole genome shotgun (WGS) entry which is preliminary data.</text>
</comment>
<evidence type="ECO:0000256" key="3">
    <source>
        <dbReference type="ARBA" id="ARBA00022840"/>
    </source>
</evidence>
<dbReference type="Proteomes" id="UP000024329">
    <property type="component" value="Unassembled WGS sequence"/>
</dbReference>
<evidence type="ECO:0000313" key="6">
    <source>
        <dbReference type="Proteomes" id="UP000024329"/>
    </source>
</evidence>
<accession>A0A031K3Z6</accession>
<dbReference type="InterPro" id="IPR050093">
    <property type="entry name" value="ABC_SmlMolc_Importer"/>
</dbReference>
<sequence length="566" mass="60578">MARTNATVANGYVLASLGNRHWTLATVLRVIGTAARQQTLLDWYLLDASEAASLVTLHGYDAEGAARAVIAQTLRMRDLLLRAGIARDRIHLVSHLDNHPRFAESLERVRSAYAANRRFAGAVRNQVFSNLQPKLRRVGICNNRDPRLESLVEYLLRELALKTALARSGAESEFALKPEMPVWAELAQGAFAGLETFADIALHHETVVPADNAAPLTVENISYVRSGSAKTGDPSGPNGIHDVSFEAHGVVAIVGPSGAGKTTLLRALAGHLTAKGAIRLAGKDVSILPTERRGIVTVFQDFGLFPHLSGLENIVEGAHRLNRTVEECRWLAARYLRDLDIEHCAARLPRAMSGGEQQRTAIARALMAEPDLLLLDEPTAALDQLQRDGLKLVVQRLRIDRPELPIVLVSHDLDFALSVADHVGVMDAGRLLAFDRAEALLARPGSSRVAQILGGHNVLRGELGADGSFAVASLPVLKPGAADAGGPVGLIPYDAVMLHPAVGEPGARAVLTALTAVGAVARFSLRLDDQTELVGVAPKRSLPTGLAVGSEIPFWIAQDSASVVRE</sequence>
<dbReference type="SUPFAM" id="SSF52540">
    <property type="entry name" value="P-loop containing nucleoside triphosphate hydrolases"/>
    <property type="match status" value="1"/>
</dbReference>